<proteinExistence type="predicted"/>
<dbReference type="EMBL" id="CADCUT010000021">
    <property type="protein sequence ID" value="CAA9387262.1"/>
    <property type="molecule type" value="Genomic_DNA"/>
</dbReference>
<accession>A0A6J4NHC8</accession>
<dbReference type="AlphaFoldDB" id="A0A6J4NHC8"/>
<protein>
    <submittedName>
        <fullName evidence="1">Uncharacterized protein</fullName>
    </submittedName>
</protein>
<organism evidence="1">
    <name type="scientific">uncultured Rubrobacteraceae bacterium</name>
    <dbReference type="NCBI Taxonomy" id="349277"/>
    <lineage>
        <taxon>Bacteria</taxon>
        <taxon>Bacillati</taxon>
        <taxon>Actinomycetota</taxon>
        <taxon>Rubrobacteria</taxon>
        <taxon>Rubrobacterales</taxon>
        <taxon>Rubrobacteraceae</taxon>
        <taxon>environmental samples</taxon>
    </lineage>
</organism>
<reference evidence="1" key="1">
    <citation type="submission" date="2020-02" db="EMBL/GenBank/DDBJ databases">
        <authorList>
            <person name="Meier V. D."/>
        </authorList>
    </citation>
    <scope>NUCLEOTIDE SEQUENCE</scope>
    <source>
        <strain evidence="1">AVDCRST_MAG03</strain>
    </source>
</reference>
<name>A0A6J4NHC8_9ACTN</name>
<sequence>MSTDQMRNIKQGGVFNGSKAERELGLAYTPIREAIEEEVATHRK</sequence>
<gene>
    <name evidence="1" type="ORF">AVDCRST_MAG03-341</name>
</gene>
<evidence type="ECO:0000313" key="1">
    <source>
        <dbReference type="EMBL" id="CAA9387262.1"/>
    </source>
</evidence>